<feature type="compositionally biased region" description="Polar residues" evidence="1">
    <location>
        <begin position="170"/>
        <end position="183"/>
    </location>
</feature>
<feature type="compositionally biased region" description="Low complexity" evidence="1">
    <location>
        <begin position="697"/>
        <end position="737"/>
    </location>
</feature>
<feature type="compositionally biased region" description="Polar residues" evidence="1">
    <location>
        <begin position="659"/>
        <end position="672"/>
    </location>
</feature>
<gene>
    <name evidence="2" type="ORF">PoB_001741100</name>
</gene>
<feature type="region of interest" description="Disordered" evidence="1">
    <location>
        <begin position="53"/>
        <end position="104"/>
    </location>
</feature>
<feature type="region of interest" description="Disordered" evidence="1">
    <location>
        <begin position="133"/>
        <end position="153"/>
    </location>
</feature>
<evidence type="ECO:0000256" key="1">
    <source>
        <dbReference type="SAM" id="MobiDB-lite"/>
    </source>
</evidence>
<protein>
    <recommendedName>
        <fullName evidence="4">Protein kinase domain-containing protein</fullName>
    </recommendedName>
</protein>
<feature type="compositionally biased region" description="Basic residues" evidence="1">
    <location>
        <begin position="357"/>
        <end position="368"/>
    </location>
</feature>
<evidence type="ECO:0008006" key="4">
    <source>
        <dbReference type="Google" id="ProtNLM"/>
    </source>
</evidence>
<accession>A0AAV3YUY9</accession>
<feature type="region of interest" description="Disordered" evidence="1">
    <location>
        <begin position="685"/>
        <end position="737"/>
    </location>
</feature>
<dbReference type="AlphaFoldDB" id="A0AAV3YUY9"/>
<feature type="region of interest" description="Disordered" evidence="1">
    <location>
        <begin position="169"/>
        <end position="226"/>
    </location>
</feature>
<dbReference type="Proteomes" id="UP000735302">
    <property type="component" value="Unassembled WGS sequence"/>
</dbReference>
<proteinExistence type="predicted"/>
<feature type="compositionally biased region" description="Polar residues" evidence="1">
    <location>
        <begin position="685"/>
        <end position="696"/>
    </location>
</feature>
<feature type="region of interest" description="Disordered" evidence="1">
    <location>
        <begin position="640"/>
        <end position="672"/>
    </location>
</feature>
<organism evidence="2 3">
    <name type="scientific">Plakobranchus ocellatus</name>
    <dbReference type="NCBI Taxonomy" id="259542"/>
    <lineage>
        <taxon>Eukaryota</taxon>
        <taxon>Metazoa</taxon>
        <taxon>Spiralia</taxon>
        <taxon>Lophotrochozoa</taxon>
        <taxon>Mollusca</taxon>
        <taxon>Gastropoda</taxon>
        <taxon>Heterobranchia</taxon>
        <taxon>Euthyneura</taxon>
        <taxon>Panpulmonata</taxon>
        <taxon>Sacoglossa</taxon>
        <taxon>Placobranchoidea</taxon>
        <taxon>Plakobranchidae</taxon>
        <taxon>Plakobranchus</taxon>
    </lineage>
</organism>
<sequence>MLTVTPSRRATIDDALRHWWINFGHANMPNGEPYNPCGEDRKTNMTTSISSSLAQRLSNTPEAAVSLTEKRGPDSAQQHTRRRRHSLDIQRPSGPNDGDSSLFEPPAIIHQRNQSSLSSDSDAELEFFRAPRWTQPQPALQEEKPLEQQPHGKRGWRLGQQRLAAGALDSTGNSVNSSGSASPAFNADDQRSSHENGRFSDDVEEKPDANKDMLHQKEEDKNGRLPSMLKLPPALMDILGGCSEKSLATLLSSDPEMNVVSFNPFGLLDDLNKNSKGDSVSCEISANFNNSELKLANNSISPNVDLCSVSHASDLTNNNSSNNDSNQGSLSHLGPTTPSLTTSPATNETFVFDSERKPKRSILKRRGKFSGGEAPEKGGNLQKDAEDDSQIPKSGGGHLPRRLPSFRDEAHGIFASKHRASQLLEEAAGGIVHESCSSALLHSHHTPWGRHNATPTSNPAPCAGQIASLAVPSTGASSCSSTTQRESVLNSNFSSHPECSSFPSLILVPSQISALPSPFSNVPANVEHEPSLCRHEDPCHMPSPSTFASEKFSIERCQATHLIPDAKVSDSLVKDDLNGAYAKSQTLNADISNGNFLPTTEACFTPSFKKNGDLSFNDAKGITTFTLAMTNVKTNMQATGAQSYGLPTTEPSEEKSESNATSSKITPANPSSVCATNNIVTTKLRVSSANSSPTRFSKTTSANGSSRSSASNSSGDSAYESSSLSPCPSTPSLSSFSSSSVTATVAKVIRRPASILRTSQLEQARNRLSVSSIGSNSSADILDLSYDSGDSDHYVNTEIEPARQTSSPECHGAASQKRDVREMLPSGSAMEPESLHIDKTMAFGDFEPRIPYRERAIPFDDLEPNMPCDDPDTEVPTQLTQNTGAMNTQEDLMYPCNLTRDSKQNSRTSLPEDVDLMIFPDEGHGVKLSASNRYTHVSPLEAAATTVLQTNHEGCETSSISPHNLNSRENSFCGGLGIEKDPLLFKPVAELDSAKSRLFQEDLFGTTTGAADRLSRPVVSNAGSTEQCFETMMSTLDLEQPQSMSTLDLQQPQSQGPGSHLEGVNIEAAESMVQITECGSPLLYRLTREAQTWL</sequence>
<dbReference type="EMBL" id="BLXT01002074">
    <property type="protein sequence ID" value="GFN90905.1"/>
    <property type="molecule type" value="Genomic_DNA"/>
</dbReference>
<evidence type="ECO:0000313" key="2">
    <source>
        <dbReference type="EMBL" id="GFN90905.1"/>
    </source>
</evidence>
<keyword evidence="3" id="KW-1185">Reference proteome</keyword>
<feature type="compositionally biased region" description="Basic and acidic residues" evidence="1">
    <location>
        <begin position="188"/>
        <end position="223"/>
    </location>
</feature>
<evidence type="ECO:0000313" key="3">
    <source>
        <dbReference type="Proteomes" id="UP000735302"/>
    </source>
</evidence>
<feature type="compositionally biased region" description="Low complexity" evidence="1">
    <location>
        <begin position="315"/>
        <end position="344"/>
    </location>
</feature>
<reference evidence="2 3" key="1">
    <citation type="journal article" date="2021" name="Elife">
        <title>Chloroplast acquisition without the gene transfer in kleptoplastic sea slugs, Plakobranchus ocellatus.</title>
        <authorList>
            <person name="Maeda T."/>
            <person name="Takahashi S."/>
            <person name="Yoshida T."/>
            <person name="Shimamura S."/>
            <person name="Takaki Y."/>
            <person name="Nagai Y."/>
            <person name="Toyoda A."/>
            <person name="Suzuki Y."/>
            <person name="Arimoto A."/>
            <person name="Ishii H."/>
            <person name="Satoh N."/>
            <person name="Nishiyama T."/>
            <person name="Hasebe M."/>
            <person name="Maruyama T."/>
            <person name="Minagawa J."/>
            <person name="Obokata J."/>
            <person name="Shigenobu S."/>
        </authorList>
    </citation>
    <scope>NUCLEOTIDE SEQUENCE [LARGE SCALE GENOMIC DNA]</scope>
</reference>
<feature type="region of interest" description="Disordered" evidence="1">
    <location>
        <begin position="315"/>
        <end position="404"/>
    </location>
</feature>
<comment type="caution">
    <text evidence="2">The sequence shown here is derived from an EMBL/GenBank/DDBJ whole genome shotgun (WGS) entry which is preliminary data.</text>
</comment>
<name>A0AAV3YUY9_9GAST</name>